<name>A0A8J5QCK7_9ASCO</name>
<evidence type="ECO:0000313" key="3">
    <source>
        <dbReference type="Proteomes" id="UP000694255"/>
    </source>
</evidence>
<evidence type="ECO:0000259" key="1">
    <source>
        <dbReference type="Pfam" id="PF05347"/>
    </source>
</evidence>
<evidence type="ECO:0000313" key="2">
    <source>
        <dbReference type="EMBL" id="KAG7662586.1"/>
    </source>
</evidence>
<dbReference type="Pfam" id="PF05347">
    <property type="entry name" value="Complex1_LYR"/>
    <property type="match status" value="1"/>
</dbReference>
<protein>
    <recommendedName>
        <fullName evidence="1">Complex 1 LYR protein domain-containing protein</fullName>
    </recommendedName>
</protein>
<dbReference type="AlphaFoldDB" id="A0A8J5QCK7"/>
<feature type="domain" description="Complex 1 LYR protein" evidence="1">
    <location>
        <begin position="35"/>
        <end position="86"/>
    </location>
</feature>
<comment type="caution">
    <text evidence="2">The sequence shown here is derived from an EMBL/GenBank/DDBJ whole genome shotgun (WGS) entry which is preliminary data.</text>
</comment>
<dbReference type="GeneID" id="73470683"/>
<dbReference type="RefSeq" id="XP_049262819.1">
    <property type="nucleotide sequence ID" value="XM_049407783.1"/>
</dbReference>
<accession>A0A8J5QCK7</accession>
<organism evidence="2 3">
    <name type="scientific">[Candida] subhashii</name>
    <dbReference type="NCBI Taxonomy" id="561895"/>
    <lineage>
        <taxon>Eukaryota</taxon>
        <taxon>Fungi</taxon>
        <taxon>Dikarya</taxon>
        <taxon>Ascomycota</taxon>
        <taxon>Saccharomycotina</taxon>
        <taxon>Pichiomycetes</taxon>
        <taxon>Debaryomycetaceae</taxon>
        <taxon>Spathaspora</taxon>
    </lineage>
</organism>
<proteinExistence type="predicted"/>
<reference evidence="2 3" key="1">
    <citation type="journal article" date="2021" name="DNA Res.">
        <title>Genome analysis of Candida subhashii reveals its hybrid nature and dual mitochondrial genome conformations.</title>
        <authorList>
            <person name="Mixao V."/>
            <person name="Hegedusova E."/>
            <person name="Saus E."/>
            <person name="Pryszcz L.P."/>
            <person name="Cillingova A."/>
            <person name="Nosek J."/>
            <person name="Gabaldon T."/>
        </authorList>
    </citation>
    <scope>NUCLEOTIDE SEQUENCE [LARGE SCALE GENOMIC DNA]</scope>
    <source>
        <strain evidence="2 3">CBS 10753</strain>
    </source>
</reference>
<gene>
    <name evidence="2" type="ORF">J8A68_003883</name>
</gene>
<sequence>MNNFIRQLSTTSRLLKGRTKLKHAVSLEEFLFRNRVKCIYRDLLRQVYKNHEKEALLGFIRDEFRANSQQTDLNYRKYLLSLGINKINHMSASMGMHVQYK</sequence>
<dbReference type="OrthoDB" id="74240at2759"/>
<dbReference type="InterPro" id="IPR008011">
    <property type="entry name" value="Complex1_LYR_dom"/>
</dbReference>
<keyword evidence="3" id="KW-1185">Reference proteome</keyword>
<dbReference type="Proteomes" id="UP000694255">
    <property type="component" value="Unassembled WGS sequence"/>
</dbReference>
<dbReference type="EMBL" id="JAGSYN010000167">
    <property type="protein sequence ID" value="KAG7662586.1"/>
    <property type="molecule type" value="Genomic_DNA"/>
</dbReference>